<keyword evidence="2 4" id="KW-0238">DNA-binding</keyword>
<name>A0A7X3LR68_9HYPH</name>
<reference evidence="6 7" key="1">
    <citation type="submission" date="2019-12" db="EMBL/GenBank/DDBJ databases">
        <authorList>
            <person name="Li M."/>
        </authorList>
    </citation>
    <scope>NUCLEOTIDE SEQUENCE [LARGE SCALE GENOMIC DNA]</scope>
    <source>
        <strain evidence="6 7">GBMRC 2046</strain>
    </source>
</reference>
<evidence type="ECO:0000313" key="6">
    <source>
        <dbReference type="EMBL" id="MXN63576.1"/>
    </source>
</evidence>
<dbReference type="InterPro" id="IPR039536">
    <property type="entry name" value="TetR_C_Proteobacteria"/>
</dbReference>
<keyword evidence="3" id="KW-0804">Transcription</keyword>
<evidence type="ECO:0000256" key="2">
    <source>
        <dbReference type="ARBA" id="ARBA00023125"/>
    </source>
</evidence>
<dbReference type="GO" id="GO:0000976">
    <property type="term" value="F:transcription cis-regulatory region binding"/>
    <property type="evidence" value="ECO:0007669"/>
    <property type="project" value="TreeGrafter"/>
</dbReference>
<sequence length="272" mass="29662">MGSAQARWRGPCASFPDRYRNFRLLPCKRSAITSDAYRTVQFASQAGQQAGAPSVLEQPTNSRKAEDMKTHSAFTPRQREVLAVALKLLVEGGDKALTTAGLARAANCSKESLYKWFGDRDGLLAGVVAYQASKVRIADDLAAHGRDAFREELETFAQDLLTVLAGDTSLALNRLAISHASRDGAPLGRLLLERGRLPIGQRARALLEFGRRHRYLAFDDVEAAYQALYGLIVGDLHGRLLLGDRLSDAEADFSARAKKAVGHFYRLFGAGA</sequence>
<dbReference type="PANTHER" id="PTHR30055:SF234">
    <property type="entry name" value="HTH-TYPE TRANSCRIPTIONAL REGULATOR BETI"/>
    <property type="match status" value="1"/>
</dbReference>
<proteinExistence type="predicted"/>
<dbReference type="Pfam" id="PF00440">
    <property type="entry name" value="TetR_N"/>
    <property type="match status" value="1"/>
</dbReference>
<dbReference type="InterPro" id="IPR050109">
    <property type="entry name" value="HTH-type_TetR-like_transc_reg"/>
</dbReference>
<dbReference type="EMBL" id="WUMV01000001">
    <property type="protein sequence ID" value="MXN63576.1"/>
    <property type="molecule type" value="Genomic_DNA"/>
</dbReference>
<dbReference type="AlphaFoldDB" id="A0A7X3LR68"/>
<dbReference type="InterPro" id="IPR001647">
    <property type="entry name" value="HTH_TetR"/>
</dbReference>
<dbReference type="GO" id="GO:0003700">
    <property type="term" value="F:DNA-binding transcription factor activity"/>
    <property type="evidence" value="ECO:0007669"/>
    <property type="project" value="TreeGrafter"/>
</dbReference>
<gene>
    <name evidence="6" type="ORF">GR183_01555</name>
</gene>
<dbReference type="PANTHER" id="PTHR30055">
    <property type="entry name" value="HTH-TYPE TRANSCRIPTIONAL REGULATOR RUTR"/>
    <property type="match status" value="1"/>
</dbReference>
<evidence type="ECO:0000256" key="3">
    <source>
        <dbReference type="ARBA" id="ARBA00023163"/>
    </source>
</evidence>
<evidence type="ECO:0000259" key="5">
    <source>
        <dbReference type="PROSITE" id="PS50977"/>
    </source>
</evidence>
<dbReference type="SUPFAM" id="SSF46689">
    <property type="entry name" value="Homeodomain-like"/>
    <property type="match status" value="1"/>
</dbReference>
<dbReference type="Gene3D" id="1.10.357.10">
    <property type="entry name" value="Tetracycline Repressor, domain 2"/>
    <property type="match status" value="1"/>
</dbReference>
<dbReference type="Proteomes" id="UP000433101">
    <property type="component" value="Unassembled WGS sequence"/>
</dbReference>
<keyword evidence="1" id="KW-0805">Transcription regulation</keyword>
<protein>
    <submittedName>
        <fullName evidence="6">TetR family transcriptional regulator</fullName>
    </submittedName>
</protein>
<dbReference type="PROSITE" id="PS50977">
    <property type="entry name" value="HTH_TETR_2"/>
    <property type="match status" value="1"/>
</dbReference>
<dbReference type="Pfam" id="PF14246">
    <property type="entry name" value="TetR_C_7"/>
    <property type="match status" value="1"/>
</dbReference>
<evidence type="ECO:0000256" key="4">
    <source>
        <dbReference type="PROSITE-ProRule" id="PRU00335"/>
    </source>
</evidence>
<organism evidence="6 7">
    <name type="scientific">Stappia sediminis</name>
    <dbReference type="NCBI Taxonomy" id="2692190"/>
    <lineage>
        <taxon>Bacteria</taxon>
        <taxon>Pseudomonadati</taxon>
        <taxon>Pseudomonadota</taxon>
        <taxon>Alphaproteobacteria</taxon>
        <taxon>Hyphomicrobiales</taxon>
        <taxon>Stappiaceae</taxon>
        <taxon>Stappia</taxon>
    </lineage>
</organism>
<accession>A0A7X3LR68</accession>
<evidence type="ECO:0000313" key="7">
    <source>
        <dbReference type="Proteomes" id="UP000433101"/>
    </source>
</evidence>
<feature type="domain" description="HTH tetR-type" evidence="5">
    <location>
        <begin position="75"/>
        <end position="135"/>
    </location>
</feature>
<comment type="caution">
    <text evidence="6">The sequence shown here is derived from an EMBL/GenBank/DDBJ whole genome shotgun (WGS) entry which is preliminary data.</text>
</comment>
<keyword evidence="7" id="KW-1185">Reference proteome</keyword>
<dbReference type="Gene3D" id="1.10.10.60">
    <property type="entry name" value="Homeodomain-like"/>
    <property type="match status" value="1"/>
</dbReference>
<dbReference type="InterPro" id="IPR009057">
    <property type="entry name" value="Homeodomain-like_sf"/>
</dbReference>
<evidence type="ECO:0000256" key="1">
    <source>
        <dbReference type="ARBA" id="ARBA00023015"/>
    </source>
</evidence>
<feature type="DNA-binding region" description="H-T-H motif" evidence="4">
    <location>
        <begin position="98"/>
        <end position="117"/>
    </location>
</feature>